<organism evidence="2 3">
    <name type="scientific">Halovivax asiaticus JCM 14624</name>
    <dbReference type="NCBI Taxonomy" id="1227490"/>
    <lineage>
        <taxon>Archaea</taxon>
        <taxon>Methanobacteriati</taxon>
        <taxon>Methanobacteriota</taxon>
        <taxon>Stenosarchaea group</taxon>
        <taxon>Halobacteria</taxon>
        <taxon>Halobacteriales</taxon>
        <taxon>Natrialbaceae</taxon>
        <taxon>Halovivax</taxon>
    </lineage>
</organism>
<evidence type="ECO:0000313" key="3">
    <source>
        <dbReference type="Proteomes" id="UP000011560"/>
    </source>
</evidence>
<dbReference type="InterPro" id="IPR040624">
    <property type="entry name" value="HalOD1"/>
</dbReference>
<dbReference type="AlphaFoldDB" id="M0BP63"/>
<dbReference type="STRING" id="1227490.C479_04567"/>
<protein>
    <recommendedName>
        <fullName evidence="1">Halobacterial output domain-containing protein</fullName>
    </recommendedName>
</protein>
<evidence type="ECO:0000313" key="2">
    <source>
        <dbReference type="EMBL" id="ELZ12640.1"/>
    </source>
</evidence>
<proteinExistence type="predicted"/>
<dbReference type="Proteomes" id="UP000011560">
    <property type="component" value="Unassembled WGS sequence"/>
</dbReference>
<reference evidence="2 3" key="1">
    <citation type="journal article" date="2014" name="PLoS Genet.">
        <title>Phylogenetically driven sequencing of extremely halophilic archaea reveals strategies for static and dynamic osmo-response.</title>
        <authorList>
            <person name="Becker E.A."/>
            <person name="Seitzer P.M."/>
            <person name="Tritt A."/>
            <person name="Larsen D."/>
            <person name="Krusor M."/>
            <person name="Yao A.I."/>
            <person name="Wu D."/>
            <person name="Madern D."/>
            <person name="Eisen J.A."/>
            <person name="Darling A.E."/>
            <person name="Facciotti M.T."/>
        </authorList>
    </citation>
    <scope>NUCLEOTIDE SEQUENCE [LARGE SCALE GENOMIC DNA]</scope>
    <source>
        <strain evidence="2 3">JCM 14624</strain>
    </source>
</reference>
<accession>M0BP63</accession>
<evidence type="ECO:0000259" key="1">
    <source>
        <dbReference type="Pfam" id="PF18545"/>
    </source>
</evidence>
<dbReference type="Pfam" id="PF18545">
    <property type="entry name" value="HalOD1"/>
    <property type="match status" value="1"/>
</dbReference>
<sequence length="90" mass="10103">MRRGWVEYSRSTDEPPSVAVAKALAQFEGCSPTSMETPLYEFIDPDALDALFATRPDETSRDPGEVRFATETATVVIRLEMVRVFERVSC</sequence>
<feature type="domain" description="Halobacterial output" evidence="1">
    <location>
        <begin position="13"/>
        <end position="78"/>
    </location>
</feature>
<gene>
    <name evidence="2" type="ORF">C479_04567</name>
</gene>
<keyword evidence="3" id="KW-1185">Reference proteome</keyword>
<dbReference type="EMBL" id="AOIQ01000008">
    <property type="protein sequence ID" value="ELZ12640.1"/>
    <property type="molecule type" value="Genomic_DNA"/>
</dbReference>
<name>M0BP63_9EURY</name>
<comment type="caution">
    <text evidence="2">The sequence shown here is derived from an EMBL/GenBank/DDBJ whole genome shotgun (WGS) entry which is preliminary data.</text>
</comment>